<dbReference type="Gene3D" id="3.40.630.30">
    <property type="match status" value="1"/>
</dbReference>
<protein>
    <submittedName>
        <fullName evidence="2">Protein N-acetyltransferase, RimJ/RimL family</fullName>
    </submittedName>
</protein>
<evidence type="ECO:0000313" key="3">
    <source>
        <dbReference type="Proteomes" id="UP000184932"/>
    </source>
</evidence>
<dbReference type="AlphaFoldDB" id="A0A1N6DWX6"/>
<dbReference type="InterPro" id="IPR051531">
    <property type="entry name" value="N-acetyltransferase"/>
</dbReference>
<dbReference type="Proteomes" id="UP000184932">
    <property type="component" value="Unassembled WGS sequence"/>
</dbReference>
<keyword evidence="3" id="KW-1185">Reference proteome</keyword>
<dbReference type="PANTHER" id="PTHR43792">
    <property type="entry name" value="GNAT FAMILY, PUTATIVE (AFU_ORTHOLOGUE AFUA_3G00765)-RELATED-RELATED"/>
    <property type="match status" value="1"/>
</dbReference>
<dbReference type="SUPFAM" id="SSF55729">
    <property type="entry name" value="Acyl-CoA N-acyltransferases (Nat)"/>
    <property type="match status" value="1"/>
</dbReference>
<dbReference type="STRING" id="1217970.SAMN05444002_0089"/>
<feature type="domain" description="N-acetyltransferase" evidence="1">
    <location>
        <begin position="11"/>
        <end position="147"/>
    </location>
</feature>
<keyword evidence="2" id="KW-0808">Transferase</keyword>
<evidence type="ECO:0000313" key="2">
    <source>
        <dbReference type="EMBL" id="SIN75194.1"/>
    </source>
</evidence>
<dbReference type="InterPro" id="IPR016181">
    <property type="entry name" value="Acyl_CoA_acyltransferase"/>
</dbReference>
<evidence type="ECO:0000259" key="1">
    <source>
        <dbReference type="Pfam" id="PF13302"/>
    </source>
</evidence>
<name>A0A1N6DWX6_9RHOB</name>
<proteinExistence type="predicted"/>
<organism evidence="2 3">
    <name type="scientific">Vannielia litorea</name>
    <dbReference type="NCBI Taxonomy" id="1217970"/>
    <lineage>
        <taxon>Bacteria</taxon>
        <taxon>Pseudomonadati</taxon>
        <taxon>Pseudomonadota</taxon>
        <taxon>Alphaproteobacteria</taxon>
        <taxon>Rhodobacterales</taxon>
        <taxon>Paracoccaceae</taxon>
        <taxon>Vannielia</taxon>
    </lineage>
</organism>
<dbReference type="RefSeq" id="WP_074254316.1">
    <property type="nucleotide sequence ID" value="NZ_FSRL01000001.1"/>
</dbReference>
<dbReference type="GO" id="GO:0016747">
    <property type="term" value="F:acyltransferase activity, transferring groups other than amino-acyl groups"/>
    <property type="evidence" value="ECO:0007669"/>
    <property type="project" value="InterPro"/>
</dbReference>
<reference evidence="3" key="1">
    <citation type="submission" date="2016-11" db="EMBL/GenBank/DDBJ databases">
        <authorList>
            <person name="Varghese N."/>
            <person name="Submissions S."/>
        </authorList>
    </citation>
    <scope>NUCLEOTIDE SEQUENCE [LARGE SCALE GENOMIC DNA]</scope>
    <source>
        <strain evidence="3">DSM 29440</strain>
    </source>
</reference>
<dbReference type="OrthoDB" id="6293260at2"/>
<accession>A0A1N6DWX6</accession>
<dbReference type="Pfam" id="PF13302">
    <property type="entry name" value="Acetyltransf_3"/>
    <property type="match status" value="1"/>
</dbReference>
<sequence>MTEIPTLETPRLILRAPGIGDYEPFAAFYASDRAKFVGGPLNREGSWRMLAMEIGHWTLAGFGRWIVDVKDGPSTVGLVGLFAPEGWPEPEIGWDLFEGHEGKGYATEAALAARAYAYDVLGWQTAISLVKPGNEGSARVARRMGAQPDGEFEHLRHGVVNVWRHPGPESSTEGGVEAYA</sequence>
<dbReference type="InterPro" id="IPR000182">
    <property type="entry name" value="GNAT_dom"/>
</dbReference>
<dbReference type="EMBL" id="FSRL01000001">
    <property type="protein sequence ID" value="SIN75194.1"/>
    <property type="molecule type" value="Genomic_DNA"/>
</dbReference>
<dbReference type="PANTHER" id="PTHR43792:SF1">
    <property type="entry name" value="N-ACETYLTRANSFERASE DOMAIN-CONTAINING PROTEIN"/>
    <property type="match status" value="1"/>
</dbReference>
<gene>
    <name evidence="2" type="ORF">SAMN05444002_0089</name>
</gene>